<dbReference type="EMBL" id="WBMR01000029">
    <property type="protein sequence ID" value="KAB2382865.1"/>
    <property type="molecule type" value="Genomic_DNA"/>
</dbReference>
<protein>
    <submittedName>
        <fullName evidence="1">Uncharacterized protein</fullName>
    </submittedName>
</protein>
<gene>
    <name evidence="1" type="ORF">F9B16_13450</name>
</gene>
<evidence type="ECO:0000313" key="1">
    <source>
        <dbReference type="EMBL" id="KAB2382865.1"/>
    </source>
</evidence>
<reference evidence="1 2" key="1">
    <citation type="submission" date="2019-09" db="EMBL/GenBank/DDBJ databases">
        <title>Actinomadura physcomitrii sp. nov., a novel actinomycete isolated from moss [Physcomitrium sphaericum (Ludw) Fuernr].</title>
        <authorList>
            <person name="Liu C."/>
            <person name="Zhuang X."/>
        </authorList>
    </citation>
    <scope>NUCLEOTIDE SEQUENCE [LARGE SCALE GENOMIC DNA]</scope>
    <source>
        <strain evidence="1 2">CYP1-1B</strain>
    </source>
</reference>
<dbReference type="Proteomes" id="UP000483004">
    <property type="component" value="Unassembled WGS sequence"/>
</dbReference>
<proteinExistence type="predicted"/>
<dbReference type="AlphaFoldDB" id="A0A6L3VXG6"/>
<keyword evidence="2" id="KW-1185">Reference proteome</keyword>
<dbReference type="RefSeq" id="WP_151540374.1">
    <property type="nucleotide sequence ID" value="NZ_WBMR01000029.1"/>
</dbReference>
<sequence length="119" mass="12948">MHRTVMIAEYLRPYAQWRIARPDPADDCRNARAAIGLIDAAAYVAQLDDCDRVIVRMAVAGCFAKGRFDPGPDGEALVRHWHYDEAVGGPADLLEGLAECAERAASDEHAGRAAAFSLH</sequence>
<comment type="caution">
    <text evidence="1">The sequence shown here is derived from an EMBL/GenBank/DDBJ whole genome shotgun (WGS) entry which is preliminary data.</text>
</comment>
<accession>A0A6L3VXG6</accession>
<organism evidence="1 2">
    <name type="scientific">Actinomadura montaniterrae</name>
    <dbReference type="NCBI Taxonomy" id="1803903"/>
    <lineage>
        <taxon>Bacteria</taxon>
        <taxon>Bacillati</taxon>
        <taxon>Actinomycetota</taxon>
        <taxon>Actinomycetes</taxon>
        <taxon>Streptosporangiales</taxon>
        <taxon>Thermomonosporaceae</taxon>
        <taxon>Actinomadura</taxon>
    </lineage>
</organism>
<dbReference type="OrthoDB" id="3537448at2"/>
<evidence type="ECO:0000313" key="2">
    <source>
        <dbReference type="Proteomes" id="UP000483004"/>
    </source>
</evidence>
<name>A0A6L3VXG6_9ACTN</name>